<protein>
    <recommendedName>
        <fullName evidence="4">Transmembrane protein</fullName>
    </recommendedName>
</protein>
<keyword evidence="3" id="KW-1185">Reference proteome</keyword>
<evidence type="ECO:0000313" key="2">
    <source>
        <dbReference type="EMBL" id="EXB40305.1"/>
    </source>
</evidence>
<feature type="transmembrane region" description="Helical" evidence="1">
    <location>
        <begin position="44"/>
        <end position="63"/>
    </location>
</feature>
<organism evidence="2 3">
    <name type="scientific">Morus notabilis</name>
    <dbReference type="NCBI Taxonomy" id="981085"/>
    <lineage>
        <taxon>Eukaryota</taxon>
        <taxon>Viridiplantae</taxon>
        <taxon>Streptophyta</taxon>
        <taxon>Embryophyta</taxon>
        <taxon>Tracheophyta</taxon>
        <taxon>Spermatophyta</taxon>
        <taxon>Magnoliopsida</taxon>
        <taxon>eudicotyledons</taxon>
        <taxon>Gunneridae</taxon>
        <taxon>Pentapetalae</taxon>
        <taxon>rosids</taxon>
        <taxon>fabids</taxon>
        <taxon>Rosales</taxon>
        <taxon>Moraceae</taxon>
        <taxon>Moreae</taxon>
        <taxon>Morus</taxon>
    </lineage>
</organism>
<dbReference type="Proteomes" id="UP000030645">
    <property type="component" value="Unassembled WGS sequence"/>
</dbReference>
<reference evidence="3" key="1">
    <citation type="submission" date="2013-01" db="EMBL/GenBank/DDBJ databases">
        <title>Draft Genome Sequence of a Mulberry Tree, Morus notabilis C.K. Schneid.</title>
        <authorList>
            <person name="He N."/>
            <person name="Zhao S."/>
        </authorList>
    </citation>
    <scope>NUCLEOTIDE SEQUENCE</scope>
</reference>
<dbReference type="EMBL" id="KE343766">
    <property type="protein sequence ID" value="EXB40305.1"/>
    <property type="molecule type" value="Genomic_DNA"/>
</dbReference>
<dbReference type="PANTHER" id="PTHR33128:SF9">
    <property type="entry name" value="PROTEIN, PUTATIVE-RELATED"/>
    <property type="match status" value="1"/>
</dbReference>
<dbReference type="PANTHER" id="PTHR33128">
    <property type="entry name" value="OS05G0103400 PROTEIN"/>
    <property type="match status" value="1"/>
</dbReference>
<keyword evidence="1" id="KW-0472">Membrane</keyword>
<proteinExistence type="predicted"/>
<keyword evidence="1" id="KW-1133">Transmembrane helix</keyword>
<dbReference type="eggNOG" id="ENOG502QSWK">
    <property type="taxonomic scope" value="Eukaryota"/>
</dbReference>
<dbReference type="AlphaFoldDB" id="W9QLE9"/>
<dbReference type="InterPro" id="IPR021775">
    <property type="entry name" value="DUF3339"/>
</dbReference>
<keyword evidence="1" id="KW-0812">Transmembrane</keyword>
<dbReference type="STRING" id="981085.W9QLE9"/>
<evidence type="ECO:0008006" key="4">
    <source>
        <dbReference type="Google" id="ProtNLM"/>
    </source>
</evidence>
<evidence type="ECO:0000313" key="3">
    <source>
        <dbReference type="Proteomes" id="UP000030645"/>
    </source>
</evidence>
<gene>
    <name evidence="2" type="ORF">L484_017443</name>
</gene>
<accession>W9QLE9</accession>
<dbReference type="Pfam" id="PF11820">
    <property type="entry name" value="DUF3339"/>
    <property type="match status" value="1"/>
</dbReference>
<evidence type="ECO:0000256" key="1">
    <source>
        <dbReference type="SAM" id="Phobius"/>
    </source>
</evidence>
<feature type="transmembrane region" description="Helical" evidence="1">
    <location>
        <begin position="7"/>
        <end position="24"/>
    </location>
</feature>
<sequence>MADWGPVVIAVVLFVLLSPGLLIQFPGRNRVVEFGNMHTSGLSILVHTVIFFGLITILLIAFLRRCLRKIQTRKEKGRWWAFGKVGPIGCLHSSDDTEEERNEVRGRGAGKRVESIRLDDREKQNEIRIWPKKKQRYGYHDRSPSIKKNLSKSLRFRL</sequence>
<name>W9QLE9_9ROSA</name>